<feature type="domain" description="Class II aldolase/adducin N-terminal" evidence="3">
    <location>
        <begin position="13"/>
        <end position="240"/>
    </location>
</feature>
<keyword evidence="1" id="KW-0479">Metal-binding</keyword>
<keyword evidence="5" id="KW-1185">Reference proteome</keyword>
<dbReference type="InterPro" id="IPR036409">
    <property type="entry name" value="Aldolase_II/adducin_N_sf"/>
</dbReference>
<dbReference type="InterPro" id="IPR001303">
    <property type="entry name" value="Aldolase_II/adducin_N"/>
</dbReference>
<evidence type="ECO:0000256" key="1">
    <source>
        <dbReference type="ARBA" id="ARBA00022723"/>
    </source>
</evidence>
<dbReference type="SUPFAM" id="SSF53639">
    <property type="entry name" value="AraD/HMP-PK domain-like"/>
    <property type="match status" value="1"/>
</dbReference>
<dbReference type="Pfam" id="PF00596">
    <property type="entry name" value="Aldolase_II"/>
    <property type="match status" value="1"/>
</dbReference>
<comment type="caution">
    <text evidence="4">The sequence shown here is derived from an EMBL/GenBank/DDBJ whole genome shotgun (WGS) entry which is preliminary data.</text>
</comment>
<dbReference type="EC" id="4.1.2.19" evidence="4"/>
<reference evidence="4 5" key="1">
    <citation type="submission" date="2023-10" db="EMBL/GenBank/DDBJ databases">
        <title>Marine bacteria isolated from horseshoe crab.</title>
        <authorList>
            <person name="Cheng T.H."/>
        </authorList>
    </citation>
    <scope>NUCLEOTIDE SEQUENCE [LARGE SCALE GENOMIC DNA]</scope>
    <source>
        <strain evidence="4 5">HSC6</strain>
    </source>
</reference>
<evidence type="ECO:0000313" key="4">
    <source>
        <dbReference type="EMBL" id="MDV5171625.1"/>
    </source>
</evidence>
<dbReference type="SMART" id="SM01007">
    <property type="entry name" value="Aldolase_II"/>
    <property type="match status" value="1"/>
</dbReference>
<dbReference type="InterPro" id="IPR050197">
    <property type="entry name" value="Aldolase_class_II_sugar_metab"/>
</dbReference>
<evidence type="ECO:0000259" key="3">
    <source>
        <dbReference type="SMART" id="SM01007"/>
    </source>
</evidence>
<dbReference type="RefSeq" id="WP_317524446.1">
    <property type="nucleotide sequence ID" value="NZ_JAWJZI010000014.1"/>
</dbReference>
<dbReference type="Gene3D" id="3.40.225.10">
    <property type="entry name" value="Class II aldolase/adducin N-terminal domain"/>
    <property type="match status" value="1"/>
</dbReference>
<proteinExistence type="predicted"/>
<organism evidence="4 5">
    <name type="scientific">Photobacterium rosenbergii</name>
    <dbReference type="NCBI Taxonomy" id="294936"/>
    <lineage>
        <taxon>Bacteria</taxon>
        <taxon>Pseudomonadati</taxon>
        <taxon>Pseudomonadota</taxon>
        <taxon>Gammaproteobacteria</taxon>
        <taxon>Vibrionales</taxon>
        <taxon>Vibrionaceae</taxon>
        <taxon>Photobacterium</taxon>
    </lineage>
</organism>
<protein>
    <submittedName>
        <fullName evidence="4">Rhamnulose-1-phosphate aldolase</fullName>
        <ecNumber evidence="4">4.1.2.19</ecNumber>
    </submittedName>
</protein>
<evidence type="ECO:0000256" key="2">
    <source>
        <dbReference type="ARBA" id="ARBA00023239"/>
    </source>
</evidence>
<dbReference type="PANTHER" id="PTHR22789">
    <property type="entry name" value="FUCULOSE PHOSPHATE ALDOLASE"/>
    <property type="match status" value="1"/>
</dbReference>
<dbReference type="EMBL" id="JAWJZI010000014">
    <property type="protein sequence ID" value="MDV5171625.1"/>
    <property type="molecule type" value="Genomic_DNA"/>
</dbReference>
<dbReference type="GO" id="GO:0008994">
    <property type="term" value="F:rhamnulose-1-phosphate aldolase activity"/>
    <property type="evidence" value="ECO:0007669"/>
    <property type="project" value="UniProtKB-EC"/>
</dbReference>
<sequence length="266" mass="29421">MIELNNAVKAEIEKVSEVSQYLWQREWAERNGGNISVDLTDIFGAVGTIDSPEKTLPLQLPMESAGRIYYVKGTGQRIRELRDPQYAGCVLRINAQANGYQILWGGKASDDFAPTSEFISHIKILVAKQKAGANHKSVVHTHPLELIALSHHSDIAKSSELFTHTCWKMLPEVRAFVPRGIGMIPYCLPSSEELADRTTEALLANDVAIWEKHGATASGADVLEAFDYIDVANKGAKLYMMCTAAGFEPEGVSKENMDILKREFNL</sequence>
<name>A0ABU3ZNF1_9GAMM</name>
<dbReference type="NCBIfam" id="NF002963">
    <property type="entry name" value="PRK03634.1"/>
    <property type="match status" value="1"/>
</dbReference>
<gene>
    <name evidence="4" type="primary">rhaD</name>
    <name evidence="4" type="ORF">R2X38_21740</name>
</gene>
<dbReference type="Proteomes" id="UP001186452">
    <property type="component" value="Unassembled WGS sequence"/>
</dbReference>
<evidence type="ECO:0000313" key="5">
    <source>
        <dbReference type="Proteomes" id="UP001186452"/>
    </source>
</evidence>
<keyword evidence="2 4" id="KW-0456">Lyase</keyword>
<accession>A0ABU3ZNF1</accession>
<dbReference type="PANTHER" id="PTHR22789:SF0">
    <property type="entry name" value="3-OXO-TETRONATE 4-PHOSPHATE DECARBOXYLASE-RELATED"/>
    <property type="match status" value="1"/>
</dbReference>